<dbReference type="PANTHER" id="PTHR36974:SF1">
    <property type="entry name" value="DOXX FAMILY MEMBRANE PROTEIN"/>
    <property type="match status" value="1"/>
</dbReference>
<feature type="transmembrane region" description="Helical" evidence="5">
    <location>
        <begin position="110"/>
        <end position="127"/>
    </location>
</feature>
<dbReference type="RefSeq" id="WP_138079531.1">
    <property type="nucleotide sequence ID" value="NZ_VAJM01000008.1"/>
</dbReference>
<dbReference type="Proteomes" id="UP000305517">
    <property type="component" value="Unassembled WGS sequence"/>
</dbReference>
<evidence type="ECO:0000256" key="3">
    <source>
        <dbReference type="ARBA" id="ARBA00022989"/>
    </source>
</evidence>
<dbReference type="GO" id="GO:0016020">
    <property type="term" value="C:membrane"/>
    <property type="evidence" value="ECO:0007669"/>
    <property type="project" value="UniProtKB-SubCell"/>
</dbReference>
<evidence type="ECO:0000256" key="2">
    <source>
        <dbReference type="ARBA" id="ARBA00022692"/>
    </source>
</evidence>
<comment type="subcellular location">
    <subcellularLocation>
        <location evidence="1">Membrane</location>
        <topology evidence="1">Multi-pass membrane protein</topology>
    </subcellularLocation>
</comment>
<evidence type="ECO:0000313" key="6">
    <source>
        <dbReference type="EMBL" id="TLM91240.1"/>
    </source>
</evidence>
<evidence type="ECO:0000256" key="5">
    <source>
        <dbReference type="SAM" id="Phobius"/>
    </source>
</evidence>
<dbReference type="InterPro" id="IPR032808">
    <property type="entry name" value="DoxX"/>
</dbReference>
<keyword evidence="2 5" id="KW-0812">Transmembrane</keyword>
<reference evidence="6 7" key="1">
    <citation type="submission" date="2019-05" db="EMBL/GenBank/DDBJ databases">
        <title>Hymenobacter edaphi sp. nov., isolated from abandoned arsenic-contaminated farmland soil.</title>
        <authorList>
            <person name="Nie L."/>
        </authorList>
    </citation>
    <scope>NUCLEOTIDE SEQUENCE [LARGE SCALE GENOMIC DNA]</scope>
    <source>
        <strain evidence="6 7">1-3-3-8</strain>
    </source>
</reference>
<keyword evidence="4 5" id="KW-0472">Membrane</keyword>
<dbReference type="AlphaFoldDB" id="A0A5R8WNV7"/>
<keyword evidence="3 5" id="KW-1133">Transmembrane helix</keyword>
<gene>
    <name evidence="6" type="ORF">FDY95_16755</name>
</gene>
<proteinExistence type="predicted"/>
<comment type="caution">
    <text evidence="6">The sequence shown here is derived from an EMBL/GenBank/DDBJ whole genome shotgun (WGS) entry which is preliminary data.</text>
</comment>
<dbReference type="PANTHER" id="PTHR36974">
    <property type="entry name" value="MEMBRANE PROTEIN-RELATED"/>
    <property type="match status" value="1"/>
</dbReference>
<keyword evidence="7" id="KW-1185">Reference proteome</keyword>
<accession>A0A5R8WNV7</accession>
<evidence type="ECO:0000256" key="4">
    <source>
        <dbReference type="ARBA" id="ARBA00023136"/>
    </source>
</evidence>
<sequence>MVTAARFSLVAARLLPHFSLLALATLFVTAGVFHFLRPGPFVRIVPPGLPAPEALVYLSGAAEIGLGLLLLPRRTRRLAAWGLVALLVAVFPANVYMARLPGGGIGAPQWLLWARLPLQGLLILWAWQYTRRPAPAATAGSALD</sequence>
<evidence type="ECO:0000313" key="7">
    <source>
        <dbReference type="Proteomes" id="UP000305517"/>
    </source>
</evidence>
<organism evidence="6 7">
    <name type="scientific">Hymenobacter jeollabukensis</name>
    <dbReference type="NCBI Taxonomy" id="2025313"/>
    <lineage>
        <taxon>Bacteria</taxon>
        <taxon>Pseudomonadati</taxon>
        <taxon>Bacteroidota</taxon>
        <taxon>Cytophagia</taxon>
        <taxon>Cytophagales</taxon>
        <taxon>Hymenobacteraceae</taxon>
        <taxon>Hymenobacter</taxon>
    </lineage>
</organism>
<feature type="transmembrane region" description="Helical" evidence="5">
    <location>
        <begin position="12"/>
        <end position="34"/>
    </location>
</feature>
<evidence type="ECO:0000256" key="1">
    <source>
        <dbReference type="ARBA" id="ARBA00004141"/>
    </source>
</evidence>
<protein>
    <submittedName>
        <fullName evidence="6">DoxX family membrane protein</fullName>
    </submittedName>
</protein>
<feature type="transmembrane region" description="Helical" evidence="5">
    <location>
        <begin position="54"/>
        <end position="71"/>
    </location>
</feature>
<dbReference type="EMBL" id="VAJM01000008">
    <property type="protein sequence ID" value="TLM91240.1"/>
    <property type="molecule type" value="Genomic_DNA"/>
</dbReference>
<dbReference type="OrthoDB" id="327939at2"/>
<dbReference type="Pfam" id="PF07681">
    <property type="entry name" value="DoxX"/>
    <property type="match status" value="1"/>
</dbReference>
<name>A0A5R8WNV7_9BACT</name>
<feature type="transmembrane region" description="Helical" evidence="5">
    <location>
        <begin position="78"/>
        <end position="98"/>
    </location>
</feature>